<reference evidence="3" key="1">
    <citation type="submission" date="2022-10" db="EMBL/GenBank/DDBJ databases">
        <title>The complete genomes of actinobacterial strains from the NBC collection.</title>
        <authorList>
            <person name="Joergensen T.S."/>
            <person name="Alvarez Arevalo M."/>
            <person name="Sterndorff E.B."/>
            <person name="Faurdal D."/>
            <person name="Vuksanovic O."/>
            <person name="Mourched A.-S."/>
            <person name="Charusanti P."/>
            <person name="Shaw S."/>
            <person name="Blin K."/>
            <person name="Weber T."/>
        </authorList>
    </citation>
    <scope>NUCLEOTIDE SEQUENCE</scope>
    <source>
        <strain evidence="3">NBC_00222</strain>
    </source>
</reference>
<dbReference type="SUPFAM" id="SSF47090">
    <property type="entry name" value="PGBD-like"/>
    <property type="match status" value="1"/>
</dbReference>
<feature type="chain" id="PRO_5046292613" evidence="2">
    <location>
        <begin position="28"/>
        <end position="478"/>
    </location>
</feature>
<evidence type="ECO:0000313" key="4">
    <source>
        <dbReference type="Proteomes" id="UP001432222"/>
    </source>
</evidence>
<gene>
    <name evidence="3" type="ORF">OHA16_10695</name>
</gene>
<feature type="signal peptide" evidence="2">
    <location>
        <begin position="1"/>
        <end position="27"/>
    </location>
</feature>
<name>A0ABZ1U044_9ACTN</name>
<proteinExistence type="predicted"/>
<dbReference type="Gene3D" id="2.40.420.20">
    <property type="match status" value="1"/>
</dbReference>
<dbReference type="Proteomes" id="UP001432222">
    <property type="component" value="Chromosome"/>
</dbReference>
<keyword evidence="2" id="KW-0732">Signal</keyword>
<dbReference type="Gene3D" id="1.10.101.10">
    <property type="entry name" value="PGBD-like superfamily/PGBD"/>
    <property type="match status" value="1"/>
</dbReference>
<dbReference type="EMBL" id="CP108110">
    <property type="protein sequence ID" value="WUQ83399.1"/>
    <property type="molecule type" value="Genomic_DNA"/>
</dbReference>
<keyword evidence="4" id="KW-1185">Reference proteome</keyword>
<feature type="region of interest" description="Disordered" evidence="1">
    <location>
        <begin position="193"/>
        <end position="246"/>
    </location>
</feature>
<evidence type="ECO:0000313" key="3">
    <source>
        <dbReference type="EMBL" id="WUQ83399.1"/>
    </source>
</evidence>
<feature type="compositionally biased region" description="Basic and acidic residues" evidence="1">
    <location>
        <begin position="193"/>
        <end position="202"/>
    </location>
</feature>
<protein>
    <submittedName>
        <fullName evidence="3">Peptidoglycan-binding protein</fullName>
    </submittedName>
</protein>
<dbReference type="InterPro" id="IPR036365">
    <property type="entry name" value="PGBD-like_sf"/>
</dbReference>
<accession>A0ABZ1U044</accession>
<sequence>MATALGAALVSVGAVAGSSFVRSPAQAAADSRPPQASTVTAPVTSQVLRSTVVLRGTFSEGKKISVTPTSVAATAGNPGGANAVVTRLLAKPDDEVKPGIPLVEYSGRPVFALEGPLPFYRDLTPGESGADVEQLQTALGKLGHDVGSDTPGTFGPGTKRALTALYTAMGYQVPITGATTAAAVKAARQEADQARAALKEGQKPAPSTTTASAPSPGATPDASGGAGPAKAPDPTRSAGPGGGAARAPDLAALRQRVTQAEEAVRQAESIDGPMLPASECVYLPSRPTRVATLPLEVGDPVKGPVITLARGDMQLVGMLDPARAALVQPGMPAQVLSETQGREAKATVASLGELMAPGDVPPAAKGGEPTGPPPQAVNGGAAYLPLAISPAEPWDKAWAGREVRIIITSATTSGPVLTVPEAAVFAGADTRTHVTTVRQDGTRQLVNVTTGPSADGMVQVTAVDGGHLAPGDQVVIGE</sequence>
<dbReference type="RefSeq" id="WP_328954427.1">
    <property type="nucleotide sequence ID" value="NZ_CP108110.1"/>
</dbReference>
<feature type="compositionally biased region" description="Low complexity" evidence="1">
    <location>
        <begin position="204"/>
        <end position="223"/>
    </location>
</feature>
<evidence type="ECO:0000256" key="2">
    <source>
        <dbReference type="SAM" id="SignalP"/>
    </source>
</evidence>
<organism evidence="3 4">
    <name type="scientific">Kitasatospora purpeofusca</name>
    <dbReference type="NCBI Taxonomy" id="67352"/>
    <lineage>
        <taxon>Bacteria</taxon>
        <taxon>Bacillati</taxon>
        <taxon>Actinomycetota</taxon>
        <taxon>Actinomycetes</taxon>
        <taxon>Kitasatosporales</taxon>
        <taxon>Streptomycetaceae</taxon>
        <taxon>Kitasatospora</taxon>
    </lineage>
</organism>
<evidence type="ECO:0000256" key="1">
    <source>
        <dbReference type="SAM" id="MobiDB-lite"/>
    </source>
</evidence>
<dbReference type="PANTHER" id="PTHR30469">
    <property type="entry name" value="MULTIDRUG RESISTANCE PROTEIN MDTA"/>
    <property type="match status" value="1"/>
</dbReference>
<dbReference type="InterPro" id="IPR036366">
    <property type="entry name" value="PGBDSf"/>
</dbReference>